<dbReference type="EMBL" id="BAABKC010000037">
    <property type="protein sequence ID" value="GAA5053746.1"/>
    <property type="molecule type" value="Genomic_DNA"/>
</dbReference>
<sequence length="94" mass="9964">MPSGCAEPVPDEDWQAVTVRETAANRATGRAGRARMAGFPFEWANRWMRARAHGTAPPGAGVRVGVDGGGPWSRGRDAPEVCRVCRGCGCVQTP</sequence>
<protein>
    <submittedName>
        <fullName evidence="2">Uncharacterized protein</fullName>
    </submittedName>
</protein>
<gene>
    <name evidence="2" type="ORF">GCM10023336_24340</name>
</gene>
<evidence type="ECO:0000313" key="2">
    <source>
        <dbReference type="EMBL" id="GAA5053746.1"/>
    </source>
</evidence>
<accession>A0ABP9KD48</accession>
<feature type="compositionally biased region" description="Low complexity" evidence="1">
    <location>
        <begin position="54"/>
        <end position="65"/>
    </location>
</feature>
<feature type="region of interest" description="Disordered" evidence="1">
    <location>
        <begin position="54"/>
        <end position="73"/>
    </location>
</feature>
<organism evidence="2 3">
    <name type="scientific">Streptomyces similanensis</name>
    <dbReference type="NCBI Taxonomy" id="1274988"/>
    <lineage>
        <taxon>Bacteria</taxon>
        <taxon>Bacillati</taxon>
        <taxon>Actinomycetota</taxon>
        <taxon>Actinomycetes</taxon>
        <taxon>Kitasatosporales</taxon>
        <taxon>Streptomycetaceae</taxon>
        <taxon>Streptomyces</taxon>
    </lineage>
</organism>
<proteinExistence type="predicted"/>
<evidence type="ECO:0000256" key="1">
    <source>
        <dbReference type="SAM" id="MobiDB-lite"/>
    </source>
</evidence>
<keyword evidence="3" id="KW-1185">Reference proteome</keyword>
<evidence type="ECO:0000313" key="3">
    <source>
        <dbReference type="Proteomes" id="UP001500124"/>
    </source>
</evidence>
<name>A0ABP9KD48_9ACTN</name>
<comment type="caution">
    <text evidence="2">The sequence shown here is derived from an EMBL/GenBank/DDBJ whole genome shotgun (WGS) entry which is preliminary data.</text>
</comment>
<dbReference type="Proteomes" id="UP001500124">
    <property type="component" value="Unassembled WGS sequence"/>
</dbReference>
<reference evidence="3" key="1">
    <citation type="journal article" date="2019" name="Int. J. Syst. Evol. Microbiol.">
        <title>The Global Catalogue of Microorganisms (GCM) 10K type strain sequencing project: providing services to taxonomists for standard genome sequencing and annotation.</title>
        <authorList>
            <consortium name="The Broad Institute Genomics Platform"/>
            <consortium name="The Broad Institute Genome Sequencing Center for Infectious Disease"/>
            <person name="Wu L."/>
            <person name="Ma J."/>
        </authorList>
    </citation>
    <scope>NUCLEOTIDE SEQUENCE [LARGE SCALE GENOMIC DNA]</scope>
    <source>
        <strain evidence="3">JCM 18410</strain>
    </source>
</reference>